<keyword evidence="5" id="KW-1185">Reference proteome</keyword>
<sequence>MKKRALKPYSIGRYSSSIGIALLCCITFVLLVSFHQNTAAESYPVQGFDVSHHQGDIDWKIISPKQYQFVYLKATEGGDYQDDKFQDYWLSAHEQGLRIGAYHFYRLCRDGDIQAQNFIQTVPNKAYALPPVIDLEYDSNCINHFSKEQLLKQIKIMHDRLQQHYGKQPIFYTSKNFYNIILLNQFKQPPIWIREYKGSPELKDQRPWTFWQKTNQGQIKGINTVVDLNIFHGSQQDWNLFLEKNQISNFPKQN</sequence>
<dbReference type="InterPro" id="IPR018077">
    <property type="entry name" value="Glyco_hydro_fam25_subgr"/>
</dbReference>
<comment type="similarity">
    <text evidence="1">Belongs to the glycosyl hydrolase 25 family.</text>
</comment>
<evidence type="ECO:0000313" key="5">
    <source>
        <dbReference type="Proteomes" id="UP000242765"/>
    </source>
</evidence>
<dbReference type="PANTHER" id="PTHR34135">
    <property type="entry name" value="LYSOZYME"/>
    <property type="match status" value="1"/>
</dbReference>
<dbReference type="SUPFAM" id="SSF51445">
    <property type="entry name" value="(Trans)glycosidases"/>
    <property type="match status" value="1"/>
</dbReference>
<dbReference type="OrthoDB" id="9798192at2"/>
<evidence type="ECO:0000313" key="4">
    <source>
        <dbReference type="EMBL" id="OTG67271.1"/>
    </source>
</evidence>
<dbReference type="InterPro" id="IPR017853">
    <property type="entry name" value="GH"/>
</dbReference>
<name>A0A1Y3CJC7_9GAMM</name>
<dbReference type="GO" id="GO:0003796">
    <property type="term" value="F:lysozyme activity"/>
    <property type="evidence" value="ECO:0007669"/>
    <property type="project" value="InterPro"/>
</dbReference>
<evidence type="ECO:0000256" key="2">
    <source>
        <dbReference type="ARBA" id="ARBA00022801"/>
    </source>
</evidence>
<keyword evidence="2" id="KW-0378">Hydrolase</keyword>
<protein>
    <submittedName>
        <fullName evidence="4">Lysozyme</fullName>
    </submittedName>
</protein>
<reference evidence="4 5" key="1">
    <citation type="submission" date="2017-04" db="EMBL/GenBank/DDBJ databases">
        <title>High diversity of culturable Acinetobacter species in natural soil and water ecosystems.</title>
        <authorList>
            <person name="Nemec A."/>
            <person name="Radolfova-Krizova L."/>
        </authorList>
    </citation>
    <scope>NUCLEOTIDE SEQUENCE [LARGE SCALE GENOMIC DNA]</scope>
    <source>
        <strain evidence="4 5">ANC 4999</strain>
    </source>
</reference>
<organism evidence="4 5">
    <name type="scientific">Acinetobacter silvestris</name>
    <dbReference type="NCBI Taxonomy" id="1977882"/>
    <lineage>
        <taxon>Bacteria</taxon>
        <taxon>Pseudomonadati</taxon>
        <taxon>Pseudomonadota</taxon>
        <taxon>Gammaproteobacteria</taxon>
        <taxon>Moraxellales</taxon>
        <taxon>Moraxellaceae</taxon>
        <taxon>Acinetobacter</taxon>
    </lineage>
</organism>
<dbReference type="SMART" id="SM00641">
    <property type="entry name" value="Glyco_25"/>
    <property type="match status" value="1"/>
</dbReference>
<dbReference type="Proteomes" id="UP000242765">
    <property type="component" value="Unassembled WGS sequence"/>
</dbReference>
<evidence type="ECO:0000256" key="3">
    <source>
        <dbReference type="ARBA" id="ARBA00023295"/>
    </source>
</evidence>
<dbReference type="InterPro" id="IPR002053">
    <property type="entry name" value="Glyco_hydro_25"/>
</dbReference>
<accession>A0A1Y3CJC7</accession>
<dbReference type="PROSITE" id="PS51904">
    <property type="entry name" value="GLYCOSYL_HYDROL_F25_2"/>
    <property type="match status" value="1"/>
</dbReference>
<dbReference type="Gene3D" id="3.20.20.80">
    <property type="entry name" value="Glycosidases"/>
    <property type="match status" value="1"/>
</dbReference>
<dbReference type="GO" id="GO:0009253">
    <property type="term" value="P:peptidoglycan catabolic process"/>
    <property type="evidence" value="ECO:0007669"/>
    <property type="project" value="InterPro"/>
</dbReference>
<dbReference type="STRING" id="1977882.B9T28_01150"/>
<dbReference type="GO" id="GO:0016998">
    <property type="term" value="P:cell wall macromolecule catabolic process"/>
    <property type="evidence" value="ECO:0007669"/>
    <property type="project" value="InterPro"/>
</dbReference>
<proteinExistence type="inferred from homology"/>
<gene>
    <name evidence="4" type="ORF">B9T28_01150</name>
</gene>
<dbReference type="CDD" id="cd06413">
    <property type="entry name" value="GH25_muramidase_1"/>
    <property type="match status" value="1"/>
</dbReference>
<dbReference type="AlphaFoldDB" id="A0A1Y3CJC7"/>
<dbReference type="RefSeq" id="WP_086202129.1">
    <property type="nucleotide sequence ID" value="NZ_NEGB01000001.1"/>
</dbReference>
<dbReference type="PANTHER" id="PTHR34135:SF2">
    <property type="entry name" value="LYSOZYME"/>
    <property type="match status" value="1"/>
</dbReference>
<evidence type="ECO:0000256" key="1">
    <source>
        <dbReference type="ARBA" id="ARBA00010646"/>
    </source>
</evidence>
<dbReference type="EMBL" id="NEGB01000001">
    <property type="protein sequence ID" value="OTG67271.1"/>
    <property type="molecule type" value="Genomic_DNA"/>
</dbReference>
<dbReference type="GO" id="GO:0016052">
    <property type="term" value="P:carbohydrate catabolic process"/>
    <property type="evidence" value="ECO:0007669"/>
    <property type="project" value="TreeGrafter"/>
</dbReference>
<dbReference type="Pfam" id="PF01183">
    <property type="entry name" value="Glyco_hydro_25"/>
    <property type="match status" value="1"/>
</dbReference>
<comment type="caution">
    <text evidence="4">The sequence shown here is derived from an EMBL/GenBank/DDBJ whole genome shotgun (WGS) entry which is preliminary data.</text>
</comment>
<keyword evidence="3" id="KW-0326">Glycosidase</keyword>